<keyword evidence="4" id="KW-1185">Reference proteome</keyword>
<dbReference type="InterPro" id="IPR011055">
    <property type="entry name" value="Dup_hybrid_motif"/>
</dbReference>
<dbReference type="PANTHER" id="PTHR21666:SF270">
    <property type="entry name" value="MUREIN HYDROLASE ACTIVATOR ENVC"/>
    <property type="match status" value="1"/>
</dbReference>
<dbReference type="Pfam" id="PF01551">
    <property type="entry name" value="Peptidase_M23"/>
    <property type="match status" value="1"/>
</dbReference>
<dbReference type="InterPro" id="IPR016047">
    <property type="entry name" value="M23ase_b-sheet_dom"/>
</dbReference>
<dbReference type="CDD" id="cd12797">
    <property type="entry name" value="M23_peptidase"/>
    <property type="match status" value="1"/>
</dbReference>
<gene>
    <name evidence="3" type="ORF">BK816_03575</name>
</gene>
<dbReference type="AlphaFoldDB" id="A0A1D9MJK6"/>
<dbReference type="RefSeq" id="WP_071163953.1">
    <property type="nucleotide sequence ID" value="NZ_CP017812.1"/>
</dbReference>
<sequence>MTENGSEAMPKRQYPSRRALRGAQQARAYAEASRVPETSSSSSQILNRSVRSLMVGALGFATVVVPLSGFISPEVANQAKIKRAQSWADILQSKVQAAEALSLRSDPAAATRAAVREQLEADKCLKTDSSANGVRTALTEKPEEPVGQDLFWPLARGTYRLSSGFGMRVNPVLGIYRLHAGIDMAGGAGTPITSAADGIVSRVGWISGLGYSVAIYHPTQNVTTVYGHMISGSSPLHQGQELKAGDFVGKLGSTGNSTGPHLHFEVHRGKDDNDGSAVEPLSWMKNNGAIYSDEAKAEPSC</sequence>
<accession>A0A1D9MJK6</accession>
<organism evidence="3 4">
    <name type="scientific">Boudabousia tangfeifanii</name>
    <dbReference type="NCBI Taxonomy" id="1912795"/>
    <lineage>
        <taxon>Bacteria</taxon>
        <taxon>Bacillati</taxon>
        <taxon>Actinomycetota</taxon>
        <taxon>Actinomycetes</taxon>
        <taxon>Actinomycetales</taxon>
        <taxon>Actinomycetaceae</taxon>
        <taxon>Boudabousia</taxon>
    </lineage>
</organism>
<feature type="region of interest" description="Disordered" evidence="1">
    <location>
        <begin position="1"/>
        <end position="43"/>
    </location>
</feature>
<dbReference type="SUPFAM" id="SSF51261">
    <property type="entry name" value="Duplicated hybrid motif"/>
    <property type="match status" value="1"/>
</dbReference>
<dbReference type="InterPro" id="IPR050570">
    <property type="entry name" value="Cell_wall_metabolism_enzyme"/>
</dbReference>
<dbReference type="Gene3D" id="2.70.70.10">
    <property type="entry name" value="Glucose Permease (Domain IIA)"/>
    <property type="match status" value="1"/>
</dbReference>
<dbReference type="STRING" id="1912795.BK816_03575"/>
<dbReference type="OrthoDB" id="1099523at2"/>
<evidence type="ECO:0000256" key="1">
    <source>
        <dbReference type="SAM" id="MobiDB-lite"/>
    </source>
</evidence>
<reference evidence="3 4" key="1">
    <citation type="submission" date="2016-10" db="EMBL/GenBank/DDBJ databases">
        <title>Actinomyces aegypiusis sp. nov., isolated from the Aegypius monachus in Qinghai Tibet Plateau China.</title>
        <authorList>
            <person name="Wang Y."/>
        </authorList>
    </citation>
    <scope>NUCLEOTIDE SEQUENCE [LARGE SCALE GENOMIC DNA]</scope>
    <source>
        <strain evidence="3 4">VUL4_3</strain>
    </source>
</reference>
<evidence type="ECO:0000313" key="4">
    <source>
        <dbReference type="Proteomes" id="UP000176288"/>
    </source>
</evidence>
<feature type="compositionally biased region" description="Low complexity" evidence="1">
    <location>
        <begin position="21"/>
        <end position="30"/>
    </location>
</feature>
<protein>
    <recommendedName>
        <fullName evidence="2">M23ase beta-sheet core domain-containing protein</fullName>
    </recommendedName>
</protein>
<dbReference type="EMBL" id="CP017812">
    <property type="protein sequence ID" value="AOZ72487.1"/>
    <property type="molecule type" value="Genomic_DNA"/>
</dbReference>
<name>A0A1D9MJK6_9ACTO</name>
<evidence type="ECO:0000259" key="2">
    <source>
        <dbReference type="Pfam" id="PF01551"/>
    </source>
</evidence>
<dbReference type="KEGG" id="avu:BK816_03575"/>
<proteinExistence type="predicted"/>
<evidence type="ECO:0000313" key="3">
    <source>
        <dbReference type="EMBL" id="AOZ72487.1"/>
    </source>
</evidence>
<dbReference type="Proteomes" id="UP000176288">
    <property type="component" value="Chromosome"/>
</dbReference>
<dbReference type="PANTHER" id="PTHR21666">
    <property type="entry name" value="PEPTIDASE-RELATED"/>
    <property type="match status" value="1"/>
</dbReference>
<dbReference type="GO" id="GO:0004222">
    <property type="term" value="F:metalloendopeptidase activity"/>
    <property type="evidence" value="ECO:0007669"/>
    <property type="project" value="TreeGrafter"/>
</dbReference>
<feature type="domain" description="M23ase beta-sheet core" evidence="2">
    <location>
        <begin position="178"/>
        <end position="271"/>
    </location>
</feature>